<dbReference type="Gene3D" id="3.10.180.10">
    <property type="entry name" value="2,3-Dihydroxybiphenyl 1,2-Dioxygenase, domain 1"/>
    <property type="match status" value="1"/>
</dbReference>
<name>A0ABU8M734_9PSEU</name>
<dbReference type="EMBL" id="JBBEGM010000007">
    <property type="protein sequence ID" value="MEJ2862961.1"/>
    <property type="molecule type" value="Genomic_DNA"/>
</dbReference>
<dbReference type="InterPro" id="IPR004360">
    <property type="entry name" value="Glyas_Fos-R_dOase_dom"/>
</dbReference>
<dbReference type="InterPro" id="IPR029068">
    <property type="entry name" value="Glyas_Bleomycin-R_OHBP_Dase"/>
</dbReference>
<reference evidence="2 3" key="1">
    <citation type="submission" date="2024-03" db="EMBL/GenBank/DDBJ databases">
        <title>Actinomycetospora sp. OC33-EN07, a novel actinomycete isolated from wild orchid (Aerides multiflora).</title>
        <authorList>
            <person name="Suriyachadkun C."/>
        </authorList>
    </citation>
    <scope>NUCLEOTIDE SEQUENCE [LARGE SCALE GENOMIC DNA]</scope>
    <source>
        <strain evidence="2 3">OC33-EN07</strain>
    </source>
</reference>
<dbReference type="CDD" id="cd06587">
    <property type="entry name" value="VOC"/>
    <property type="match status" value="1"/>
</dbReference>
<sequence>MGALDRAGLMGFVGVADLDAAQHFYGDVLGLDLEDERPFALVGDLGGTMLRITEVPEPAAAPYTVVGWSVPDVAAAVDELTARGVTFTRYESMDQDERGVWTAPGGARIAWFLDPDRNNLSLTELSS</sequence>
<feature type="domain" description="VOC" evidence="1">
    <location>
        <begin position="6"/>
        <end position="125"/>
    </location>
</feature>
<evidence type="ECO:0000313" key="2">
    <source>
        <dbReference type="EMBL" id="MEJ2862961.1"/>
    </source>
</evidence>
<dbReference type="SUPFAM" id="SSF54593">
    <property type="entry name" value="Glyoxalase/Bleomycin resistance protein/Dihydroxybiphenyl dioxygenase"/>
    <property type="match status" value="1"/>
</dbReference>
<accession>A0ABU8M734</accession>
<dbReference type="Pfam" id="PF00903">
    <property type="entry name" value="Glyoxalase"/>
    <property type="match status" value="1"/>
</dbReference>
<evidence type="ECO:0000313" key="3">
    <source>
        <dbReference type="Proteomes" id="UP001369736"/>
    </source>
</evidence>
<gene>
    <name evidence="2" type="ORF">WCD58_17465</name>
</gene>
<dbReference type="PROSITE" id="PS51819">
    <property type="entry name" value="VOC"/>
    <property type="match status" value="1"/>
</dbReference>
<comment type="caution">
    <text evidence="2">The sequence shown here is derived from an EMBL/GenBank/DDBJ whole genome shotgun (WGS) entry which is preliminary data.</text>
</comment>
<dbReference type="InterPro" id="IPR037523">
    <property type="entry name" value="VOC_core"/>
</dbReference>
<dbReference type="Proteomes" id="UP001369736">
    <property type="component" value="Unassembled WGS sequence"/>
</dbReference>
<protein>
    <submittedName>
        <fullName evidence="2">VOC family protein</fullName>
    </submittedName>
</protein>
<keyword evidence="3" id="KW-1185">Reference proteome</keyword>
<evidence type="ECO:0000259" key="1">
    <source>
        <dbReference type="PROSITE" id="PS51819"/>
    </source>
</evidence>
<organism evidence="2 3">
    <name type="scientific">Actinomycetospora flava</name>
    <dbReference type="NCBI Taxonomy" id="3129232"/>
    <lineage>
        <taxon>Bacteria</taxon>
        <taxon>Bacillati</taxon>
        <taxon>Actinomycetota</taxon>
        <taxon>Actinomycetes</taxon>
        <taxon>Pseudonocardiales</taxon>
        <taxon>Pseudonocardiaceae</taxon>
        <taxon>Actinomycetospora</taxon>
    </lineage>
</organism>
<proteinExistence type="predicted"/>
<dbReference type="RefSeq" id="WP_337704331.1">
    <property type="nucleotide sequence ID" value="NZ_JBBEGM010000007.1"/>
</dbReference>